<name>A0A2H9VQ05_9SPHI</name>
<evidence type="ECO:0000313" key="1">
    <source>
        <dbReference type="EMBL" id="PJJ80418.1"/>
    </source>
</evidence>
<dbReference type="Proteomes" id="UP000242687">
    <property type="component" value="Unassembled WGS sequence"/>
</dbReference>
<organism evidence="1 2">
    <name type="scientific">Mucilaginibacter auburnensis</name>
    <dbReference type="NCBI Taxonomy" id="1457233"/>
    <lineage>
        <taxon>Bacteria</taxon>
        <taxon>Pseudomonadati</taxon>
        <taxon>Bacteroidota</taxon>
        <taxon>Sphingobacteriia</taxon>
        <taxon>Sphingobacteriales</taxon>
        <taxon>Sphingobacteriaceae</taxon>
        <taxon>Mucilaginibacter</taxon>
    </lineage>
</organism>
<sequence>MLMGETFTFLKAVDNQNEGDKMKTTENLSADDVLFYHSLRADLETLAKKPKLQTIHYLLDYSRSLR</sequence>
<dbReference type="EMBL" id="PGFJ01000002">
    <property type="protein sequence ID" value="PJJ80418.1"/>
    <property type="molecule type" value="Genomic_DNA"/>
</dbReference>
<accession>A0A2H9VQ05</accession>
<comment type="caution">
    <text evidence="1">The sequence shown here is derived from an EMBL/GenBank/DDBJ whole genome shotgun (WGS) entry which is preliminary data.</text>
</comment>
<dbReference type="AlphaFoldDB" id="A0A2H9VQ05"/>
<protein>
    <submittedName>
        <fullName evidence="1">Uncharacterized protein</fullName>
    </submittedName>
</protein>
<gene>
    <name evidence="1" type="ORF">CLV57_3569</name>
</gene>
<keyword evidence="2" id="KW-1185">Reference proteome</keyword>
<proteinExistence type="predicted"/>
<evidence type="ECO:0000313" key="2">
    <source>
        <dbReference type="Proteomes" id="UP000242687"/>
    </source>
</evidence>
<reference evidence="1 2" key="1">
    <citation type="submission" date="2017-11" db="EMBL/GenBank/DDBJ databases">
        <title>Genomic Encyclopedia of Archaeal and Bacterial Type Strains, Phase II (KMG-II): From Individual Species to Whole Genera.</title>
        <authorList>
            <person name="Goeker M."/>
        </authorList>
    </citation>
    <scope>NUCLEOTIDE SEQUENCE [LARGE SCALE GENOMIC DNA]</scope>
    <source>
        <strain evidence="1 2">DSM 28175</strain>
    </source>
</reference>